<dbReference type="Gene3D" id="1.10.3480.10">
    <property type="entry name" value="TorD-like"/>
    <property type="match status" value="1"/>
</dbReference>
<protein>
    <submittedName>
        <fullName evidence="2">Nitrate reductase molybdenum cofactor assembly chaperone</fullName>
    </submittedName>
</protein>
<organism evidence="2 3">
    <name type="scientific">Hahella chejuensis (strain KCTC 2396)</name>
    <dbReference type="NCBI Taxonomy" id="349521"/>
    <lineage>
        <taxon>Bacteria</taxon>
        <taxon>Pseudomonadati</taxon>
        <taxon>Pseudomonadota</taxon>
        <taxon>Gammaproteobacteria</taxon>
        <taxon>Oceanospirillales</taxon>
        <taxon>Hahellaceae</taxon>
        <taxon>Hahella</taxon>
    </lineage>
</organism>
<keyword evidence="3" id="KW-1185">Reference proteome</keyword>
<name>Q2SF48_HAHCH</name>
<dbReference type="Pfam" id="PF02613">
    <property type="entry name" value="Nitrate_red_del"/>
    <property type="match status" value="1"/>
</dbReference>
<dbReference type="GO" id="GO:0051131">
    <property type="term" value="P:chaperone-mediated protein complex assembly"/>
    <property type="evidence" value="ECO:0007669"/>
    <property type="project" value="InterPro"/>
</dbReference>
<dbReference type="GO" id="GO:0051082">
    <property type="term" value="F:unfolded protein binding"/>
    <property type="evidence" value="ECO:0007669"/>
    <property type="project" value="InterPro"/>
</dbReference>
<dbReference type="GO" id="GO:0016530">
    <property type="term" value="F:metallochaperone activity"/>
    <property type="evidence" value="ECO:0007669"/>
    <property type="project" value="TreeGrafter"/>
</dbReference>
<dbReference type="PANTHER" id="PTHR43680">
    <property type="entry name" value="NITRATE REDUCTASE MOLYBDENUM COFACTOR ASSEMBLY CHAPERONE"/>
    <property type="match status" value="1"/>
</dbReference>
<dbReference type="AlphaFoldDB" id="Q2SF48"/>
<dbReference type="HOGENOM" id="CLU_084469_0_0_6"/>
<evidence type="ECO:0000256" key="1">
    <source>
        <dbReference type="ARBA" id="ARBA00023063"/>
    </source>
</evidence>
<reference evidence="2 3" key="1">
    <citation type="journal article" date="2005" name="Nucleic Acids Res.">
        <title>Genomic blueprint of Hahella chejuensis, a marine microbe producing an algicidal agent.</title>
        <authorList>
            <person name="Jeong H."/>
            <person name="Yim J.H."/>
            <person name="Lee C."/>
            <person name="Choi S.-H."/>
            <person name="Park Y.K."/>
            <person name="Yoon S.H."/>
            <person name="Hur C.-G."/>
            <person name="Kang H.-Y."/>
            <person name="Kim D."/>
            <person name="Lee H.H."/>
            <person name="Park K.H."/>
            <person name="Park S.-H."/>
            <person name="Park H.-S."/>
            <person name="Lee H.K."/>
            <person name="Oh T.K."/>
            <person name="Kim J.F."/>
        </authorList>
    </citation>
    <scope>NUCLEOTIDE SEQUENCE [LARGE SCALE GENOMIC DNA]</scope>
    <source>
        <strain evidence="2 3">KCTC 2396</strain>
    </source>
</reference>
<dbReference type="SUPFAM" id="SSF89155">
    <property type="entry name" value="TorD-like"/>
    <property type="match status" value="1"/>
</dbReference>
<sequence>MVILKLISRLLDYPTEELYASSALVRGLVKDDQLLTTLTRRRLENFVDDFFSRDLLDLQSEYDGLFERGRAVSLHLFEHVHGESRDRGQAMVNLLQQYREAGLEISVRELPDYLPVYLEFAATQGEQARGWLQDVAHILALLAARLEERDSPYAQLVHALIELAEVDVNLASLREQIKGEERDDTPEALDKIWEEEAVTFTQDSAMNSCGDARYRPSAGQRKDDVMPVQLLDPAAMAERQSNLG</sequence>
<dbReference type="OrthoDB" id="8478585at2"/>
<dbReference type="KEGG" id="hch:HCH_04009"/>
<gene>
    <name evidence="2" type="primary">narJ</name>
    <name evidence="2" type="ordered locus">HCH_04009</name>
</gene>
<dbReference type="STRING" id="349521.HCH_04009"/>
<dbReference type="InterPro" id="IPR020945">
    <property type="entry name" value="DMSO/NO3_reduct_chaperone"/>
</dbReference>
<dbReference type="PANTHER" id="PTHR43680:SF2">
    <property type="entry name" value="NITRATE REDUCTASE MOLYBDENUM COFACTOR ASSEMBLY CHAPERONE NARJ"/>
    <property type="match status" value="1"/>
</dbReference>
<dbReference type="RefSeq" id="WP_011397793.1">
    <property type="nucleotide sequence ID" value="NC_007645.1"/>
</dbReference>
<dbReference type="InterPro" id="IPR036411">
    <property type="entry name" value="TorD-like_sf"/>
</dbReference>
<dbReference type="eggNOG" id="COG2180">
    <property type="taxonomic scope" value="Bacteria"/>
</dbReference>
<evidence type="ECO:0000313" key="3">
    <source>
        <dbReference type="Proteomes" id="UP000000238"/>
    </source>
</evidence>
<accession>Q2SF48</accession>
<dbReference type="InterPro" id="IPR003765">
    <property type="entry name" value="NO3_reductase_chaperone_NarJ"/>
</dbReference>
<proteinExistence type="predicted"/>
<dbReference type="EMBL" id="CP000155">
    <property type="protein sequence ID" value="ABC30726.1"/>
    <property type="molecule type" value="Genomic_DNA"/>
</dbReference>
<dbReference type="NCBIfam" id="TIGR00684">
    <property type="entry name" value="narJ"/>
    <property type="match status" value="1"/>
</dbReference>
<evidence type="ECO:0000313" key="2">
    <source>
        <dbReference type="EMBL" id="ABC30726.1"/>
    </source>
</evidence>
<dbReference type="GO" id="GO:0042128">
    <property type="term" value="P:nitrate assimilation"/>
    <property type="evidence" value="ECO:0007669"/>
    <property type="project" value="UniProtKB-KW"/>
</dbReference>
<keyword evidence="1" id="KW-0534">Nitrate assimilation</keyword>
<dbReference type="Proteomes" id="UP000000238">
    <property type="component" value="Chromosome"/>
</dbReference>